<dbReference type="Proteomes" id="UP001281761">
    <property type="component" value="Unassembled WGS sequence"/>
</dbReference>
<feature type="region of interest" description="Disordered" evidence="1">
    <location>
        <begin position="161"/>
        <end position="180"/>
    </location>
</feature>
<proteinExistence type="predicted"/>
<keyword evidence="3" id="KW-1185">Reference proteome</keyword>
<evidence type="ECO:0000256" key="1">
    <source>
        <dbReference type="SAM" id="MobiDB-lite"/>
    </source>
</evidence>
<sequence>MHTARFSITTSPSTLPFPITTTVSVSSIASLRSLSVTPEHLLPHKGWSSRRFSLDTTIADPSRWYHSYRSENGLYPATPTFEAEFTATPRIGEDTLNVPTQLSECTAPSCEQSKGKGQMASHKHVLQLSAILALQRGHSIVGGGAVQIVAVRECHRRDPPVTEIRGDGITIGVDDDPESSPLMIPERLTWTDVLEG</sequence>
<evidence type="ECO:0000313" key="3">
    <source>
        <dbReference type="Proteomes" id="UP001281761"/>
    </source>
</evidence>
<dbReference type="EMBL" id="JARBJD010000578">
    <property type="protein sequence ID" value="KAK2940941.1"/>
    <property type="molecule type" value="Genomic_DNA"/>
</dbReference>
<protein>
    <submittedName>
        <fullName evidence="2">Uncharacterized protein</fullName>
    </submittedName>
</protein>
<organism evidence="2 3">
    <name type="scientific">Blattamonas nauphoetae</name>
    <dbReference type="NCBI Taxonomy" id="2049346"/>
    <lineage>
        <taxon>Eukaryota</taxon>
        <taxon>Metamonada</taxon>
        <taxon>Preaxostyla</taxon>
        <taxon>Oxymonadida</taxon>
        <taxon>Blattamonas</taxon>
    </lineage>
</organism>
<gene>
    <name evidence="2" type="ORF">BLNAU_24160</name>
</gene>
<reference evidence="2 3" key="1">
    <citation type="journal article" date="2022" name="bioRxiv">
        <title>Genomics of Preaxostyla Flagellates Illuminates Evolutionary Transitions and the Path Towards Mitochondrial Loss.</title>
        <authorList>
            <person name="Novak L.V.F."/>
            <person name="Treitli S.C."/>
            <person name="Pyrih J."/>
            <person name="Halakuc P."/>
            <person name="Pipaliya S.V."/>
            <person name="Vacek V."/>
            <person name="Brzon O."/>
            <person name="Soukal P."/>
            <person name="Eme L."/>
            <person name="Dacks J.B."/>
            <person name="Karnkowska A."/>
            <person name="Elias M."/>
            <person name="Hampl V."/>
        </authorList>
    </citation>
    <scope>NUCLEOTIDE SEQUENCE [LARGE SCALE GENOMIC DNA]</scope>
    <source>
        <strain evidence="2">NAU3</strain>
        <tissue evidence="2">Gut</tissue>
    </source>
</reference>
<name>A0ABQ9WN73_9EUKA</name>
<comment type="caution">
    <text evidence="2">The sequence shown here is derived from an EMBL/GenBank/DDBJ whole genome shotgun (WGS) entry which is preliminary data.</text>
</comment>
<accession>A0ABQ9WN73</accession>
<evidence type="ECO:0000313" key="2">
    <source>
        <dbReference type="EMBL" id="KAK2940941.1"/>
    </source>
</evidence>